<keyword evidence="1" id="KW-0812">Transmembrane</keyword>
<keyword evidence="1" id="KW-0472">Membrane</keyword>
<keyword evidence="1" id="KW-1133">Transmembrane helix</keyword>
<evidence type="ECO:0000256" key="1">
    <source>
        <dbReference type="SAM" id="Phobius"/>
    </source>
</evidence>
<gene>
    <name evidence="2" type="ORF">g.41679</name>
</gene>
<dbReference type="AlphaFoldDB" id="A0A2S2QXL3"/>
<evidence type="ECO:0000313" key="2">
    <source>
        <dbReference type="EMBL" id="MBY82478.1"/>
    </source>
</evidence>
<sequence length="126" mass="14968">MNSSIRRLKMHDLHLCLLKDENHWDNMFDEATLSCATTKIHLLYAIVLVTFLLIRIDTFWEKHKDSMNDDILHRIRTRWNVLTITFNDAMYNEALIAIEDHCIVIAIYDVQLLNCIRYTLAKSKFI</sequence>
<organism evidence="2">
    <name type="scientific">Sipha flava</name>
    <name type="common">yellow sugarcane aphid</name>
    <dbReference type="NCBI Taxonomy" id="143950"/>
    <lineage>
        <taxon>Eukaryota</taxon>
        <taxon>Metazoa</taxon>
        <taxon>Ecdysozoa</taxon>
        <taxon>Arthropoda</taxon>
        <taxon>Hexapoda</taxon>
        <taxon>Insecta</taxon>
        <taxon>Pterygota</taxon>
        <taxon>Neoptera</taxon>
        <taxon>Paraneoptera</taxon>
        <taxon>Hemiptera</taxon>
        <taxon>Sternorrhyncha</taxon>
        <taxon>Aphidomorpha</taxon>
        <taxon>Aphidoidea</taxon>
        <taxon>Aphididae</taxon>
        <taxon>Sipha</taxon>
    </lineage>
</organism>
<accession>A0A2S2QXL3</accession>
<proteinExistence type="predicted"/>
<dbReference type="OrthoDB" id="8190113at2759"/>
<protein>
    <submittedName>
        <fullName evidence="2">Uncharacterized protein</fullName>
    </submittedName>
</protein>
<reference evidence="2" key="1">
    <citation type="submission" date="2018-04" db="EMBL/GenBank/DDBJ databases">
        <title>Transcriptome assembly of Sipha flava.</title>
        <authorList>
            <person name="Scully E.D."/>
            <person name="Geib S.M."/>
            <person name="Palmer N.A."/>
            <person name="Koch K."/>
            <person name="Bradshaw J."/>
            <person name="Heng-Moss T."/>
            <person name="Sarath G."/>
        </authorList>
    </citation>
    <scope>NUCLEOTIDE SEQUENCE</scope>
</reference>
<dbReference type="EMBL" id="GGMS01013275">
    <property type="protein sequence ID" value="MBY82478.1"/>
    <property type="molecule type" value="Transcribed_RNA"/>
</dbReference>
<name>A0A2S2QXL3_9HEMI</name>
<feature type="transmembrane region" description="Helical" evidence="1">
    <location>
        <begin position="31"/>
        <end position="54"/>
    </location>
</feature>